<name>A0A0B1R906_9GAMM</name>
<sequence length="76" mass="8818">MGSANEFEAVLFFSLAYAHDIENKLSIVDGISFLNSNRLVSFIKTSPFYELKFSDLYLLYTLIDFMKVYCLINIFI</sequence>
<dbReference type="Proteomes" id="UP000030853">
    <property type="component" value="Unassembled WGS sequence"/>
</dbReference>
<keyword evidence="1" id="KW-0472">Membrane</keyword>
<keyword evidence="1" id="KW-1133">Transmembrane helix</keyword>
<evidence type="ECO:0000256" key="1">
    <source>
        <dbReference type="SAM" id="Phobius"/>
    </source>
</evidence>
<dbReference type="EMBL" id="JTJJ01000045">
    <property type="protein sequence ID" value="KHJ67590.1"/>
    <property type="molecule type" value="Genomic_DNA"/>
</dbReference>
<comment type="caution">
    <text evidence="2">The sequence shown here is derived from an EMBL/GenBank/DDBJ whole genome shotgun (WGS) entry which is preliminary data.</text>
</comment>
<reference evidence="2 3" key="1">
    <citation type="submission" date="2014-11" db="EMBL/GenBank/DDBJ databases">
        <title>Genome sequencing of Pantoea rodasii ND03.</title>
        <authorList>
            <person name="Muhamad Yunos N.Y."/>
            <person name="Chan K.-G."/>
        </authorList>
    </citation>
    <scope>NUCLEOTIDE SEQUENCE [LARGE SCALE GENOMIC DNA]</scope>
    <source>
        <strain evidence="2 3">ND03</strain>
    </source>
</reference>
<proteinExistence type="predicted"/>
<dbReference type="AlphaFoldDB" id="A0A0B1R906"/>
<gene>
    <name evidence="2" type="ORF">QU24_13450</name>
</gene>
<keyword evidence="1" id="KW-0812">Transmembrane</keyword>
<feature type="transmembrane region" description="Helical" evidence="1">
    <location>
        <begin position="57"/>
        <end position="75"/>
    </location>
</feature>
<organism evidence="2 3">
    <name type="scientific">Pantoea rodasii</name>
    <dbReference type="NCBI Taxonomy" id="1076549"/>
    <lineage>
        <taxon>Bacteria</taxon>
        <taxon>Pseudomonadati</taxon>
        <taxon>Pseudomonadota</taxon>
        <taxon>Gammaproteobacteria</taxon>
        <taxon>Enterobacterales</taxon>
        <taxon>Erwiniaceae</taxon>
        <taxon>Pantoea</taxon>
    </lineage>
</organism>
<protein>
    <submittedName>
        <fullName evidence="2">Uncharacterized protein</fullName>
    </submittedName>
</protein>
<accession>A0A0B1R906</accession>
<evidence type="ECO:0000313" key="2">
    <source>
        <dbReference type="EMBL" id="KHJ67590.1"/>
    </source>
</evidence>
<evidence type="ECO:0000313" key="3">
    <source>
        <dbReference type="Proteomes" id="UP000030853"/>
    </source>
</evidence>